<gene>
    <name evidence="8" type="ORF">SAMN06295912_12816</name>
</gene>
<dbReference type="InterPro" id="IPR029058">
    <property type="entry name" value="AB_hydrolase_fold"/>
</dbReference>
<dbReference type="PRINTS" id="PR01488">
    <property type="entry name" value="RTXTOXINA"/>
</dbReference>
<dbReference type="InterPro" id="IPR050557">
    <property type="entry name" value="RTX_toxin/Mannuronan_C5-epim"/>
</dbReference>
<evidence type="ECO:0000256" key="6">
    <source>
        <dbReference type="ARBA" id="ARBA00023026"/>
    </source>
</evidence>
<keyword evidence="6" id="KW-0843">Virulence</keyword>
<dbReference type="InterPro" id="IPR003995">
    <property type="entry name" value="RTX_toxin_determinant-A"/>
</dbReference>
<protein>
    <submittedName>
        <fullName evidence="8">Type I secretion C-terminal target domain (VC_A0849 subclass)</fullName>
    </submittedName>
</protein>
<dbReference type="InterPro" id="IPR011049">
    <property type="entry name" value="Serralysin-like_metalloprot_C"/>
</dbReference>
<dbReference type="EMBL" id="FZOS01000028">
    <property type="protein sequence ID" value="SNS98357.1"/>
    <property type="molecule type" value="Genomic_DNA"/>
</dbReference>
<evidence type="ECO:0000256" key="2">
    <source>
        <dbReference type="ARBA" id="ARBA00004613"/>
    </source>
</evidence>
<evidence type="ECO:0000256" key="5">
    <source>
        <dbReference type="ARBA" id="ARBA00022737"/>
    </source>
</evidence>
<reference evidence="9" key="1">
    <citation type="submission" date="2017-06" db="EMBL/GenBank/DDBJ databases">
        <authorList>
            <person name="Varghese N."/>
            <person name="Submissions S."/>
        </authorList>
    </citation>
    <scope>NUCLEOTIDE SEQUENCE [LARGE SCALE GENOMIC DNA]</scope>
    <source>
        <strain evidence="9">LNB2</strain>
    </source>
</reference>
<dbReference type="Gene3D" id="3.40.50.1820">
    <property type="entry name" value="alpha/beta hydrolase"/>
    <property type="match status" value="1"/>
</dbReference>
<dbReference type="Pfam" id="PF26363">
    <property type="entry name" value="Phospholipase-like"/>
    <property type="match status" value="1"/>
</dbReference>
<evidence type="ECO:0000256" key="3">
    <source>
        <dbReference type="ARBA" id="ARBA00022525"/>
    </source>
</evidence>
<keyword evidence="4" id="KW-0800">Toxin</keyword>
<dbReference type="PROSITE" id="PS00330">
    <property type="entry name" value="HEMOLYSIN_CALCIUM"/>
    <property type="match status" value="7"/>
</dbReference>
<proteinExistence type="predicted"/>
<evidence type="ECO:0000313" key="8">
    <source>
        <dbReference type="EMBL" id="SNS98357.1"/>
    </source>
</evidence>
<dbReference type="RefSeq" id="WP_089220831.1">
    <property type="nucleotide sequence ID" value="NZ_FZOS01000028.1"/>
</dbReference>
<comment type="subcellular location">
    <subcellularLocation>
        <location evidence="1">Membrane</location>
    </subcellularLocation>
    <subcellularLocation>
        <location evidence="2">Secreted</location>
    </subcellularLocation>
</comment>
<dbReference type="SUPFAM" id="SSF51120">
    <property type="entry name" value="beta-Roll"/>
    <property type="match status" value="5"/>
</dbReference>
<sequence>MTSDILMNAILSLDAYNRGYDAGVQITEPDDITPYKVGNATFLKQSSVAESSEGVTAGFYAIAYSYNGETVISYRGTDDYDGITSIPSSLDAANGWPMGGGSITTAQGRMALEFYKDVADLPYGSDLRNVAITLTGHSLGGGLAGYVASLYGQNADIFDSMAFKLAATATINVAYHPEYYTDPEYYPEPIFSDAQELVYNGYSTPWENSHPEYVNGYELSGQVISEENWYPTPGVDSVGYNTYDDGDLDSNDKHSMSSFVIRYYAEVGGANDSALSTDWQNAAPYFWAVLYDDQLAQAIGADAKDGTLKDEGKYAEIVRTAIAYSSLEKNVDGTGLIFGDTGIRALYDDANDLGARIADPLSGDLFDTYGTVISRAFVEFAGSLALHEIEKTEFAGAINGVLSHDATNHTLTVNYADALWIAAGKGANDIIVSRENIVEQAFGVDETQLRTAMWDLWQNDGNAVFDKVIFSTVAHSLTVIPSSADTEYGLVIANGNNQDYQSRVEIDDDANYLVIGSDAKDIIVTGAGDTIVSGGAGDDDITGGVGQDIIFGGVGQDHVESGAGADVVYGGDDNDTFIAQIGPMGLGGDTYYGGDATSRGSVDGWDVVDYRQLDTELYGLAFEQVDAGHRRLFMYVKNPGEAQPLVFENYDDLYSIESILHNDYLFDVQFGDEVANNIRAGDSGGSGGGIVYGRGGNDVLRGASYDTNYLFGEDGNDTLYSGDAVNGSKNFLWGGSGDDTLVGDRGENHLYGETGNDTLTIANGGSGVYDGGADFDLVSGNLTNKMYLFADTLSEGGTYTFVDADGNNSLTVKNMERVGLTLSQTHIAVTDTQSFSNYYYANDGEFNYLSLYKAIFDFSGSETALTHDTAGYGYVNGVYTLMDYEVNGGSYTHYVQNVAGVVGSNMGDTYNLNSQQTTLYMGTGDDTVNMGSRTANDVIYSGGNDVFYSEYYLPGITVDAKFLNTDATVTINSSLYDNGLSKLDILFTFDADNSIHIIWEGSSYSASSSLKFYNATRIDFNGPQLMNPGSPDAYVKAAEYSLVGSTPVASTLEGTLGHDTIVSRSGYGQALIGLWGDDKLYGYDGADTLQGGAGDDTLYGGTGDDVLTGGADNDEFIFESGFGHDTITDFVRGSDKITFDSLSGIDDMSDLTFSAETPTSTRIAVDSNNWVIVANQEFDSWLVSDFGFSTLLPVNGTSANDILDGTSAAEEFHAGAGNDYVYAGAGNDVLYGEDGDDILAGQFGNDTLYGGNGGDYLWGNEGNDTLYGGAGVDALRGLEGDDILHGGDGNDNLRGDDVDSDPSFAGAGNDILYGDAGNDSLAGGAGNDILRGGTGQDSLWGNAGSDTFLFMAEDLDGNRDYIYDFTVGSGGDMIDISDVLSGYDSANDNLADFVSILTGGSYTRISVDIDGTGTNYGSQSIIQIQGVTGLTLNDLTTNGNLIVEAA</sequence>
<evidence type="ECO:0000256" key="4">
    <source>
        <dbReference type="ARBA" id="ARBA00022656"/>
    </source>
</evidence>
<dbReference type="PANTHER" id="PTHR38340">
    <property type="entry name" value="S-LAYER PROTEIN"/>
    <property type="match status" value="1"/>
</dbReference>
<evidence type="ECO:0000256" key="7">
    <source>
        <dbReference type="ARBA" id="ARBA00023136"/>
    </source>
</evidence>
<dbReference type="OrthoDB" id="9795675at2"/>
<dbReference type="GO" id="GO:0090729">
    <property type="term" value="F:toxin activity"/>
    <property type="evidence" value="ECO:0007669"/>
    <property type="project" value="UniProtKB-KW"/>
</dbReference>
<dbReference type="GO" id="GO:0005576">
    <property type="term" value="C:extracellular region"/>
    <property type="evidence" value="ECO:0007669"/>
    <property type="project" value="UniProtKB-SubCell"/>
</dbReference>
<dbReference type="GO" id="GO:0005509">
    <property type="term" value="F:calcium ion binding"/>
    <property type="evidence" value="ECO:0007669"/>
    <property type="project" value="InterPro"/>
</dbReference>
<keyword evidence="5" id="KW-0677">Repeat</keyword>
<dbReference type="Gene3D" id="2.150.10.10">
    <property type="entry name" value="Serralysin-like metalloprotease, C-terminal"/>
    <property type="match status" value="6"/>
</dbReference>
<organism evidence="8 9">
    <name type="scientific">Edaphosphingomonas laterariae</name>
    <dbReference type="NCBI Taxonomy" id="861865"/>
    <lineage>
        <taxon>Bacteria</taxon>
        <taxon>Pseudomonadati</taxon>
        <taxon>Pseudomonadota</taxon>
        <taxon>Alphaproteobacteria</taxon>
        <taxon>Sphingomonadales</taxon>
        <taxon>Rhizorhabdaceae</taxon>
        <taxon>Edaphosphingomonas</taxon>
    </lineage>
</organism>
<dbReference type="Proteomes" id="UP000198281">
    <property type="component" value="Unassembled WGS sequence"/>
</dbReference>
<dbReference type="PANTHER" id="PTHR38340:SF1">
    <property type="entry name" value="S-LAYER PROTEIN"/>
    <property type="match status" value="1"/>
</dbReference>
<dbReference type="InterPro" id="IPR018511">
    <property type="entry name" value="Hemolysin-typ_Ca-bd_CS"/>
</dbReference>
<keyword evidence="9" id="KW-1185">Reference proteome</keyword>
<dbReference type="GO" id="GO:0016020">
    <property type="term" value="C:membrane"/>
    <property type="evidence" value="ECO:0007669"/>
    <property type="project" value="UniProtKB-SubCell"/>
</dbReference>
<dbReference type="SUPFAM" id="SSF53474">
    <property type="entry name" value="alpha/beta-Hydrolases"/>
    <property type="match status" value="1"/>
</dbReference>
<dbReference type="PRINTS" id="PR00313">
    <property type="entry name" value="CABNDNGRPT"/>
</dbReference>
<evidence type="ECO:0000256" key="1">
    <source>
        <dbReference type="ARBA" id="ARBA00004370"/>
    </source>
</evidence>
<dbReference type="Pfam" id="PF00353">
    <property type="entry name" value="HemolysinCabind"/>
    <property type="match status" value="8"/>
</dbReference>
<keyword evidence="7" id="KW-0472">Membrane</keyword>
<dbReference type="NCBIfam" id="TIGR03661">
    <property type="entry name" value="T1SS_VCA0849"/>
    <property type="match status" value="1"/>
</dbReference>
<evidence type="ECO:0000313" key="9">
    <source>
        <dbReference type="Proteomes" id="UP000198281"/>
    </source>
</evidence>
<name>A0A239IXK6_9SPHN</name>
<accession>A0A239IXK6</accession>
<keyword evidence="3" id="KW-0964">Secreted</keyword>
<dbReference type="InterPro" id="IPR019960">
    <property type="entry name" value="T1SS_VCA0849"/>
</dbReference>
<dbReference type="InterPro" id="IPR001343">
    <property type="entry name" value="Hemolysn_Ca-bd"/>
</dbReference>